<dbReference type="Pfam" id="PF10326">
    <property type="entry name" value="7TM_GPCR_Str"/>
    <property type="match status" value="1"/>
</dbReference>
<feature type="transmembrane region" description="Helical" evidence="1">
    <location>
        <begin position="30"/>
        <end position="56"/>
    </location>
</feature>
<accession>A0AAV5SI45</accession>
<evidence type="ECO:0008006" key="4">
    <source>
        <dbReference type="Google" id="ProtNLM"/>
    </source>
</evidence>
<sequence>VYGAWSINITIKRVVYSDNLRRKHLKALHILFLQTLNPFVFLYCPFIIIFIPSILSLDWHVPEKIVDIMIHFFPINNAIIILSMTDEYRSTLLKR</sequence>
<protein>
    <recommendedName>
        <fullName evidence="4">G protein-coupled receptor</fullName>
    </recommendedName>
</protein>
<dbReference type="PANTHER" id="PTHR46178:SF9">
    <property type="entry name" value="SEVEN TM RECEPTOR"/>
    <property type="match status" value="1"/>
</dbReference>
<feature type="non-terminal residue" evidence="2">
    <location>
        <position position="95"/>
    </location>
</feature>
<dbReference type="Proteomes" id="UP001432027">
    <property type="component" value="Unassembled WGS sequence"/>
</dbReference>
<keyword evidence="3" id="KW-1185">Reference proteome</keyword>
<keyword evidence="1" id="KW-1133">Transmembrane helix</keyword>
<evidence type="ECO:0000313" key="3">
    <source>
        <dbReference type="Proteomes" id="UP001432027"/>
    </source>
</evidence>
<name>A0AAV5SI45_9BILA</name>
<feature type="transmembrane region" description="Helical" evidence="1">
    <location>
        <begin position="68"/>
        <end position="85"/>
    </location>
</feature>
<organism evidence="2 3">
    <name type="scientific">Pristionchus entomophagus</name>
    <dbReference type="NCBI Taxonomy" id="358040"/>
    <lineage>
        <taxon>Eukaryota</taxon>
        <taxon>Metazoa</taxon>
        <taxon>Ecdysozoa</taxon>
        <taxon>Nematoda</taxon>
        <taxon>Chromadorea</taxon>
        <taxon>Rhabditida</taxon>
        <taxon>Rhabditina</taxon>
        <taxon>Diplogasteromorpha</taxon>
        <taxon>Diplogasteroidea</taxon>
        <taxon>Neodiplogasteridae</taxon>
        <taxon>Pristionchus</taxon>
    </lineage>
</organism>
<evidence type="ECO:0000256" key="1">
    <source>
        <dbReference type="SAM" id="Phobius"/>
    </source>
</evidence>
<feature type="non-terminal residue" evidence="2">
    <location>
        <position position="1"/>
    </location>
</feature>
<comment type="caution">
    <text evidence="2">The sequence shown here is derived from an EMBL/GenBank/DDBJ whole genome shotgun (WGS) entry which is preliminary data.</text>
</comment>
<keyword evidence="1" id="KW-0472">Membrane</keyword>
<proteinExistence type="predicted"/>
<gene>
    <name evidence="2" type="ORF">PENTCL1PPCAC_3264</name>
</gene>
<reference evidence="2" key="1">
    <citation type="submission" date="2023-10" db="EMBL/GenBank/DDBJ databases">
        <title>Genome assembly of Pristionchus species.</title>
        <authorList>
            <person name="Yoshida K."/>
            <person name="Sommer R.J."/>
        </authorList>
    </citation>
    <scope>NUCLEOTIDE SEQUENCE</scope>
    <source>
        <strain evidence="2">RS0144</strain>
    </source>
</reference>
<keyword evidence="1" id="KW-0812">Transmembrane</keyword>
<dbReference type="AlphaFoldDB" id="A0AAV5SI45"/>
<dbReference type="PANTHER" id="PTHR46178">
    <property type="entry name" value="SEVEN TM RECEPTOR"/>
    <property type="match status" value="1"/>
</dbReference>
<dbReference type="InterPro" id="IPR019428">
    <property type="entry name" value="7TM_GPCR_serpentine_rcpt_Str"/>
</dbReference>
<dbReference type="EMBL" id="BTSX01000001">
    <property type="protein sequence ID" value="GMS81089.1"/>
    <property type="molecule type" value="Genomic_DNA"/>
</dbReference>
<evidence type="ECO:0000313" key="2">
    <source>
        <dbReference type="EMBL" id="GMS81089.1"/>
    </source>
</evidence>